<feature type="non-terminal residue" evidence="2">
    <location>
        <position position="1"/>
    </location>
</feature>
<proteinExistence type="predicted"/>
<dbReference type="InterPro" id="IPR000073">
    <property type="entry name" value="AB_hydrolase_1"/>
</dbReference>
<organism evidence="2">
    <name type="scientific">mine drainage metagenome</name>
    <dbReference type="NCBI Taxonomy" id="410659"/>
    <lineage>
        <taxon>unclassified sequences</taxon>
        <taxon>metagenomes</taxon>
        <taxon>ecological metagenomes</taxon>
    </lineage>
</organism>
<accession>T1BSD7</accession>
<protein>
    <submittedName>
        <fullName evidence="2">Alpha/beta hydrolase fold protein</fullName>
    </submittedName>
</protein>
<dbReference type="InterPro" id="IPR029058">
    <property type="entry name" value="AB_hydrolase_fold"/>
</dbReference>
<evidence type="ECO:0000313" key="2">
    <source>
        <dbReference type="EMBL" id="EQD72787.1"/>
    </source>
</evidence>
<reference evidence="2" key="2">
    <citation type="journal article" date="2014" name="ISME J.">
        <title>Microbial stratification in low pH oxic and suboxic macroscopic growths along an acid mine drainage.</title>
        <authorList>
            <person name="Mendez-Garcia C."/>
            <person name="Mesa V."/>
            <person name="Sprenger R.R."/>
            <person name="Richter M."/>
            <person name="Diez M.S."/>
            <person name="Solano J."/>
            <person name="Bargiela R."/>
            <person name="Golyshina O.V."/>
            <person name="Manteca A."/>
            <person name="Ramos J.L."/>
            <person name="Gallego J.R."/>
            <person name="Llorente I."/>
            <person name="Martins Dos Santos V.A."/>
            <person name="Jensen O.N."/>
            <person name="Pelaez A.I."/>
            <person name="Sanchez J."/>
            <person name="Ferrer M."/>
        </authorList>
    </citation>
    <scope>NUCLEOTIDE SEQUENCE</scope>
</reference>
<comment type="caution">
    <text evidence="2">The sequence shown here is derived from an EMBL/GenBank/DDBJ whole genome shotgun (WGS) entry which is preliminary data.</text>
</comment>
<keyword evidence="2" id="KW-0378">Hydrolase</keyword>
<dbReference type="Pfam" id="PF12697">
    <property type="entry name" value="Abhydrolase_6"/>
    <property type="match status" value="1"/>
</dbReference>
<dbReference type="SUPFAM" id="SSF53474">
    <property type="entry name" value="alpha/beta-Hydrolases"/>
    <property type="match status" value="1"/>
</dbReference>
<dbReference type="GO" id="GO:0016787">
    <property type="term" value="F:hydrolase activity"/>
    <property type="evidence" value="ECO:0007669"/>
    <property type="project" value="UniProtKB-KW"/>
</dbReference>
<evidence type="ECO:0000259" key="1">
    <source>
        <dbReference type="Pfam" id="PF12697"/>
    </source>
</evidence>
<feature type="domain" description="AB hydrolase-1" evidence="1">
    <location>
        <begin position="9"/>
        <end position="190"/>
    </location>
</feature>
<dbReference type="Gene3D" id="3.40.50.1820">
    <property type="entry name" value="alpha/beta hydrolase"/>
    <property type="match status" value="1"/>
</dbReference>
<dbReference type="PANTHER" id="PTHR46438">
    <property type="entry name" value="ALPHA/BETA-HYDROLASES SUPERFAMILY PROTEIN"/>
    <property type="match status" value="1"/>
</dbReference>
<gene>
    <name evidence="2" type="ORF">B1B_03562</name>
</gene>
<dbReference type="EMBL" id="AUZY01002196">
    <property type="protein sequence ID" value="EQD72787.1"/>
    <property type="molecule type" value="Genomic_DNA"/>
</dbReference>
<reference evidence="2" key="1">
    <citation type="submission" date="2013-08" db="EMBL/GenBank/DDBJ databases">
        <authorList>
            <person name="Mendez C."/>
            <person name="Richter M."/>
            <person name="Ferrer M."/>
            <person name="Sanchez J."/>
        </authorList>
    </citation>
    <scope>NUCLEOTIDE SEQUENCE</scope>
</reference>
<dbReference type="AlphaFoldDB" id="T1BSD7"/>
<sequence length="206" mass="22041">DTMFSSYGDIETAGDVVALLGELGSPAVVVGNSLGAGSAALAAAQRPDLVLGLVLIGPFVRNGKVSPMQRLLLRVATAPPWAAISWKGYLPKLYAGRRPGDFDEYRDRVVASLRRPGYAKAFSLTTRTSHALVEARLADVSAPALVVMGEQDPDFPDPQAEADWVARALHAEVVMVPEAGHYPQSQQPDITTAAVLRFLEKIHDRG</sequence>
<name>T1BSD7_9ZZZZ</name>